<organism evidence="9 10">
    <name type="scientific">Candidatus Methylocalor cossyra</name>
    <dbReference type="NCBI Taxonomy" id="3108543"/>
    <lineage>
        <taxon>Bacteria</taxon>
        <taxon>Pseudomonadati</taxon>
        <taxon>Pseudomonadota</taxon>
        <taxon>Gammaproteobacteria</taxon>
        <taxon>Methylococcales</taxon>
        <taxon>Methylococcaceae</taxon>
        <taxon>Candidatus Methylocalor</taxon>
    </lineage>
</organism>
<proteinExistence type="inferred from homology"/>
<evidence type="ECO:0000256" key="2">
    <source>
        <dbReference type="ARBA" id="ARBA00022618"/>
    </source>
</evidence>
<protein>
    <recommendedName>
        <fullName evidence="6">Probable septum site-determining protein MinC</fullName>
    </recommendedName>
</protein>
<dbReference type="Proteomes" id="UP001497493">
    <property type="component" value="Chromosome"/>
</dbReference>
<dbReference type="InterPro" id="IPR013033">
    <property type="entry name" value="MinC"/>
</dbReference>
<comment type="function">
    <text evidence="5 6">Cell division inhibitor that blocks the formation of polar Z ring septums. Rapidly oscillates between the poles of the cell to destabilize FtsZ filaments that have formed before they mature into polar Z rings. Prevents FtsZ polymerization.</text>
</comment>
<dbReference type="HAMAP" id="MF_00267">
    <property type="entry name" value="MinC"/>
    <property type="match status" value="1"/>
</dbReference>
<dbReference type="RefSeq" id="WP_348758947.1">
    <property type="nucleotide sequence ID" value="NZ_OZ026884.1"/>
</dbReference>
<dbReference type="Gene3D" id="3.30.70.260">
    <property type="match status" value="1"/>
</dbReference>
<dbReference type="Gene3D" id="2.160.20.70">
    <property type="match status" value="1"/>
</dbReference>
<accession>A0ABM9NFL4</accession>
<sequence>MPPKTPESHDPIVALDIKAGTITLPILKLFTADLVAIGVQLEEKLRRAPDFFRHAPVVVDLGELGDEPVDFPALAQLLRRLDLVPAGVRGGNARQRDAACQSHWAVLAEMRQESAPPPPPRSTPAINGNKFIQQPVRSGQRIYAQGGDLIVHAPISAGAEVMADGNIHVYGSLRGRALAGAQGNPEARIFCSDLQAELVGIGGNYKISESFDDTLRGKPVQIYLQGDSLIIEPL</sequence>
<keyword evidence="3 6" id="KW-0717">Septation</keyword>
<dbReference type="NCBIfam" id="TIGR01222">
    <property type="entry name" value="minC"/>
    <property type="match status" value="1"/>
</dbReference>
<feature type="domain" description="Septum formation inhibitor MinC C-terminal" evidence="7">
    <location>
        <begin position="131"/>
        <end position="232"/>
    </location>
</feature>
<evidence type="ECO:0000256" key="4">
    <source>
        <dbReference type="ARBA" id="ARBA00023306"/>
    </source>
</evidence>
<feature type="domain" description="Septum formation inhibitor MinC N-terminal" evidence="8">
    <location>
        <begin position="15"/>
        <end position="85"/>
    </location>
</feature>
<evidence type="ECO:0000256" key="5">
    <source>
        <dbReference type="ARBA" id="ARBA00025606"/>
    </source>
</evidence>
<dbReference type="PANTHER" id="PTHR34108">
    <property type="entry name" value="SEPTUM SITE-DETERMINING PROTEIN MINC"/>
    <property type="match status" value="1"/>
</dbReference>
<dbReference type="InterPro" id="IPR005526">
    <property type="entry name" value="Septum_form_inhib_MinC_C"/>
</dbReference>
<evidence type="ECO:0000259" key="7">
    <source>
        <dbReference type="Pfam" id="PF03775"/>
    </source>
</evidence>
<dbReference type="EMBL" id="OZ026884">
    <property type="protein sequence ID" value="CAL1239387.1"/>
    <property type="molecule type" value="Genomic_DNA"/>
</dbReference>
<dbReference type="InterPro" id="IPR016098">
    <property type="entry name" value="CAP/MinC_C"/>
</dbReference>
<dbReference type="Pfam" id="PF05209">
    <property type="entry name" value="MinC_N"/>
    <property type="match status" value="1"/>
</dbReference>
<keyword evidence="2 6" id="KW-0132">Cell division</keyword>
<evidence type="ECO:0000313" key="10">
    <source>
        <dbReference type="Proteomes" id="UP001497493"/>
    </source>
</evidence>
<dbReference type="InterPro" id="IPR007874">
    <property type="entry name" value="MinC_N"/>
</dbReference>
<dbReference type="InterPro" id="IPR036145">
    <property type="entry name" value="MinC_C_sf"/>
</dbReference>
<evidence type="ECO:0000313" key="9">
    <source>
        <dbReference type="EMBL" id="CAL1239387.1"/>
    </source>
</evidence>
<keyword evidence="4 6" id="KW-0131">Cell cycle</keyword>
<comment type="subunit">
    <text evidence="6">Interacts with MinD and FtsZ.</text>
</comment>
<reference evidence="9 10" key="1">
    <citation type="submission" date="2024-04" db="EMBL/GenBank/DDBJ databases">
        <authorList>
            <person name="Cremers G."/>
        </authorList>
    </citation>
    <scope>NUCLEOTIDE SEQUENCE [LARGE SCALE GENOMIC DNA]</scope>
    <source>
        <strain evidence="9">MeCH1-AG</strain>
    </source>
</reference>
<gene>
    <name evidence="6 9" type="primary">minC</name>
    <name evidence="9" type="ORF">MECH1_V1_0611</name>
</gene>
<keyword evidence="10" id="KW-1185">Reference proteome</keyword>
<dbReference type="SUPFAM" id="SSF63848">
    <property type="entry name" value="Cell-division inhibitor MinC, C-terminal domain"/>
    <property type="match status" value="1"/>
</dbReference>
<evidence type="ECO:0000259" key="8">
    <source>
        <dbReference type="Pfam" id="PF05209"/>
    </source>
</evidence>
<comment type="similarity">
    <text evidence="1 6">Belongs to the MinC family.</text>
</comment>
<dbReference type="PANTHER" id="PTHR34108:SF1">
    <property type="entry name" value="SEPTUM SITE-DETERMINING PROTEIN MINC"/>
    <property type="match status" value="1"/>
</dbReference>
<dbReference type="Pfam" id="PF03775">
    <property type="entry name" value="MinC_C"/>
    <property type="match status" value="1"/>
</dbReference>
<evidence type="ECO:0000256" key="1">
    <source>
        <dbReference type="ARBA" id="ARBA00006291"/>
    </source>
</evidence>
<evidence type="ECO:0000256" key="6">
    <source>
        <dbReference type="HAMAP-Rule" id="MF_00267"/>
    </source>
</evidence>
<evidence type="ECO:0000256" key="3">
    <source>
        <dbReference type="ARBA" id="ARBA00023210"/>
    </source>
</evidence>
<name>A0ABM9NFL4_9GAMM</name>